<sequence length="120" mass="13987">MTYKEKAQDLYNMINTGQLMDAFEKYYHQDCVMVEATGDKREGKEANREYEKKFVSSVKEIHGGGVEAITSSEEDKVTTVESWMDVTFQDGNRLKLEQVAVQRWDDDQIVHERFYYNAGN</sequence>
<dbReference type="InterPro" id="IPR046860">
    <property type="entry name" value="SnoaL_5"/>
</dbReference>
<proteinExistence type="predicted"/>
<gene>
    <name evidence="2" type="ORF">K4G66_03460</name>
</gene>
<feature type="domain" description="SnoaL-like" evidence="1">
    <location>
        <begin position="1"/>
        <end position="116"/>
    </location>
</feature>
<accession>A0AA49JH72</accession>
<evidence type="ECO:0000313" key="2">
    <source>
        <dbReference type="EMBL" id="WKN37765.1"/>
    </source>
</evidence>
<dbReference type="EMBL" id="CP120682">
    <property type="protein sequence ID" value="WKN37765.1"/>
    <property type="molecule type" value="Genomic_DNA"/>
</dbReference>
<dbReference type="InterPro" id="IPR032710">
    <property type="entry name" value="NTF2-like_dom_sf"/>
</dbReference>
<dbReference type="PANTHER" id="PTHR34003:SF2">
    <property type="entry name" value="SNOAL-LIKE DOMAIN-CONTAINING PROTEIN"/>
    <property type="match status" value="1"/>
</dbReference>
<dbReference type="PANTHER" id="PTHR34003">
    <property type="entry name" value="BLL2395 PROTEIN"/>
    <property type="match status" value="1"/>
</dbReference>
<dbReference type="SUPFAM" id="SSF54427">
    <property type="entry name" value="NTF2-like"/>
    <property type="match status" value="1"/>
</dbReference>
<evidence type="ECO:0000259" key="1">
    <source>
        <dbReference type="Pfam" id="PF20409"/>
    </source>
</evidence>
<name>A0AA49JH72_9BACT</name>
<reference evidence="2" key="1">
    <citation type="journal article" date="2023" name="Comput. Struct. Biotechnol. J.">
        <title>Discovery of a novel marine Bacteroidetes with a rich repertoire of carbohydrate-active enzymes.</title>
        <authorList>
            <person name="Chen B."/>
            <person name="Liu G."/>
            <person name="Chen Q."/>
            <person name="Wang H."/>
            <person name="Liu L."/>
            <person name="Tang K."/>
        </authorList>
    </citation>
    <scope>NUCLEOTIDE SEQUENCE</scope>
    <source>
        <strain evidence="2">TK19036</strain>
    </source>
</reference>
<dbReference type="Pfam" id="PF20409">
    <property type="entry name" value="SnoaL_5"/>
    <property type="match status" value="1"/>
</dbReference>
<reference evidence="2" key="2">
    <citation type="journal article" date="2024" name="Antonie Van Leeuwenhoek">
        <title>Roseihalotalea indica gen. nov., sp. nov., a halophilic Bacteroidetes from mesopelagic Southwest Indian Ocean with higher carbohydrate metabolic potential.</title>
        <authorList>
            <person name="Chen B."/>
            <person name="Zhang M."/>
            <person name="Lin D."/>
            <person name="Ye J."/>
            <person name="Tang K."/>
        </authorList>
    </citation>
    <scope>NUCLEOTIDE SEQUENCE</scope>
    <source>
        <strain evidence="2">TK19036</strain>
    </source>
</reference>
<dbReference type="Gene3D" id="3.10.450.50">
    <property type="match status" value="1"/>
</dbReference>
<dbReference type="AlphaFoldDB" id="A0AA49JH72"/>
<protein>
    <submittedName>
        <fullName evidence="2">Nuclear transport factor 2 family protein</fullName>
    </submittedName>
</protein>
<organism evidence="2">
    <name type="scientific">Roseihalotalea indica</name>
    <dbReference type="NCBI Taxonomy" id="2867963"/>
    <lineage>
        <taxon>Bacteria</taxon>
        <taxon>Pseudomonadati</taxon>
        <taxon>Bacteroidota</taxon>
        <taxon>Cytophagia</taxon>
        <taxon>Cytophagales</taxon>
        <taxon>Catalimonadaceae</taxon>
        <taxon>Roseihalotalea</taxon>
    </lineage>
</organism>